<name>A0A2S2N7K0_SCHGA</name>
<sequence>MENSLVSTSTNNHNQDIYDVTKNDVLLCSSDDCKTYCNNCNICYHAYSCKCSDYISKKIICEHVHLTVLFQAKSQTIQYKKQIERSFYGNEDHTRYTQRYIESSNPEPIKNVQLENQSEINNILYKQNMKAERLKRVKLRLKKMMTETLVKIDACNNSDVLEKLEKQITNLTRNLDTDIFENTTKKRSEVQTLQTMLPEKNIEVYYVF</sequence>
<gene>
    <name evidence="1" type="ORF">g.93544</name>
</gene>
<proteinExistence type="predicted"/>
<dbReference type="AlphaFoldDB" id="A0A2S2N7K0"/>
<organism evidence="1">
    <name type="scientific">Schizaphis graminum</name>
    <name type="common">Green bug aphid</name>
    <dbReference type="NCBI Taxonomy" id="13262"/>
    <lineage>
        <taxon>Eukaryota</taxon>
        <taxon>Metazoa</taxon>
        <taxon>Ecdysozoa</taxon>
        <taxon>Arthropoda</taxon>
        <taxon>Hexapoda</taxon>
        <taxon>Insecta</taxon>
        <taxon>Pterygota</taxon>
        <taxon>Neoptera</taxon>
        <taxon>Paraneoptera</taxon>
        <taxon>Hemiptera</taxon>
        <taxon>Sternorrhyncha</taxon>
        <taxon>Aphidomorpha</taxon>
        <taxon>Aphidoidea</taxon>
        <taxon>Aphididae</taxon>
        <taxon>Aphidini</taxon>
        <taxon>Schizaphis</taxon>
    </lineage>
</organism>
<accession>A0A2S2N7K0</accession>
<dbReference type="EMBL" id="GGMR01000303">
    <property type="protein sequence ID" value="MBY12922.1"/>
    <property type="molecule type" value="Transcribed_RNA"/>
</dbReference>
<evidence type="ECO:0000313" key="1">
    <source>
        <dbReference type="EMBL" id="MBY12922.1"/>
    </source>
</evidence>
<evidence type="ECO:0008006" key="2">
    <source>
        <dbReference type="Google" id="ProtNLM"/>
    </source>
</evidence>
<reference evidence="1" key="1">
    <citation type="submission" date="2018-04" db="EMBL/GenBank/DDBJ databases">
        <title>Transcriptome of Schizaphis graminum biotype I.</title>
        <authorList>
            <person name="Scully E.D."/>
            <person name="Geib S.M."/>
            <person name="Palmer N.A."/>
            <person name="Koch K."/>
            <person name="Bradshaw J."/>
            <person name="Heng-Moss T."/>
            <person name="Sarath G."/>
        </authorList>
    </citation>
    <scope>NUCLEOTIDE SEQUENCE</scope>
</reference>
<protein>
    <recommendedName>
        <fullName evidence="2">SWIM-type domain-containing protein</fullName>
    </recommendedName>
</protein>